<protein>
    <submittedName>
        <fullName evidence="3">Sporulation protein YunB</fullName>
    </submittedName>
</protein>
<keyword evidence="2" id="KW-0812">Transmembrane</keyword>
<name>A0A368VK51_9BACL</name>
<dbReference type="Proteomes" id="UP000252415">
    <property type="component" value="Unassembled WGS sequence"/>
</dbReference>
<dbReference type="AlphaFoldDB" id="A0A368VK51"/>
<dbReference type="RefSeq" id="WP_245976586.1">
    <property type="nucleotide sequence ID" value="NZ_QPJD01000019.1"/>
</dbReference>
<dbReference type="NCBIfam" id="TIGR02832">
    <property type="entry name" value="spo_yunB"/>
    <property type="match status" value="1"/>
</dbReference>
<evidence type="ECO:0000313" key="4">
    <source>
        <dbReference type="Proteomes" id="UP000252415"/>
    </source>
</evidence>
<sequence>MAKWGRKGWRFRPFGGSRMQLWSGRPFSKVKTVSWGSRSSAASSSSIPKKWGSGSGSSSMKWGARSSSGSGKWGARRSVFTFGRRTRGSNSEGTAGAWGTRPPKPRVRRRTFVIISLIVIMIFSIQAFVYVERNLRPPLMNIAKIRVKQVATQAINKAITDQVAQRSESEKLIDWKMNSNGKISGFMLNYAEHMSITSQTINTVQSTLSEMKDIPEHIPIGHALNSAIISSFGPRVPVKFEPVGSVKVDLSTRQKDAGINMILVEVYIRIVAEVTIIIPFDTEPELVETEIPISYLLVVGDVPMYYYDNTGKPVGESAAEAPNISVPLGQGTGGGVSSSSENSENPTDSGADNSGETTEAPSEGAGNTNTHDGAANNTGNSGPE</sequence>
<evidence type="ECO:0000256" key="1">
    <source>
        <dbReference type="SAM" id="MobiDB-lite"/>
    </source>
</evidence>
<feature type="compositionally biased region" description="Low complexity" evidence="1">
    <location>
        <begin position="39"/>
        <end position="61"/>
    </location>
</feature>
<evidence type="ECO:0000313" key="3">
    <source>
        <dbReference type="EMBL" id="RCW42079.1"/>
    </source>
</evidence>
<feature type="compositionally biased region" description="Low complexity" evidence="1">
    <location>
        <begin position="337"/>
        <end position="349"/>
    </location>
</feature>
<organism evidence="3 4">
    <name type="scientific">Paenibacillus prosopidis</name>
    <dbReference type="NCBI Taxonomy" id="630520"/>
    <lineage>
        <taxon>Bacteria</taxon>
        <taxon>Bacillati</taxon>
        <taxon>Bacillota</taxon>
        <taxon>Bacilli</taxon>
        <taxon>Bacillales</taxon>
        <taxon>Paenibacillaceae</taxon>
        <taxon>Paenibacillus</taxon>
    </lineage>
</organism>
<reference evidence="3 4" key="1">
    <citation type="submission" date="2018-07" db="EMBL/GenBank/DDBJ databases">
        <title>Genomic Encyclopedia of Type Strains, Phase III (KMG-III): the genomes of soil and plant-associated and newly described type strains.</title>
        <authorList>
            <person name="Whitman W."/>
        </authorList>
    </citation>
    <scope>NUCLEOTIDE SEQUENCE [LARGE SCALE GENOMIC DNA]</scope>
    <source>
        <strain evidence="3 4">CECT 7506</strain>
    </source>
</reference>
<keyword evidence="2" id="KW-1133">Transmembrane helix</keyword>
<feature type="region of interest" description="Disordered" evidence="1">
    <location>
        <begin position="323"/>
        <end position="384"/>
    </location>
</feature>
<feature type="transmembrane region" description="Helical" evidence="2">
    <location>
        <begin position="111"/>
        <end position="131"/>
    </location>
</feature>
<gene>
    <name evidence="3" type="ORF">DFP97_11960</name>
</gene>
<accession>A0A368VK51</accession>
<dbReference type="EMBL" id="QPJD01000019">
    <property type="protein sequence ID" value="RCW42079.1"/>
    <property type="molecule type" value="Genomic_DNA"/>
</dbReference>
<feature type="region of interest" description="Disordered" evidence="1">
    <location>
        <begin position="39"/>
        <end position="74"/>
    </location>
</feature>
<evidence type="ECO:0000256" key="2">
    <source>
        <dbReference type="SAM" id="Phobius"/>
    </source>
</evidence>
<comment type="caution">
    <text evidence="3">The sequence shown here is derived from an EMBL/GenBank/DDBJ whole genome shotgun (WGS) entry which is preliminary data.</text>
</comment>
<proteinExistence type="predicted"/>
<feature type="compositionally biased region" description="Polar residues" evidence="1">
    <location>
        <begin position="350"/>
        <end position="384"/>
    </location>
</feature>
<keyword evidence="2" id="KW-0472">Membrane</keyword>
<keyword evidence="4" id="KW-1185">Reference proteome</keyword>
<dbReference type="InterPro" id="IPR014197">
    <property type="entry name" value="Sporulation_prot_YunB"/>
</dbReference>
<dbReference type="Pfam" id="PF09560">
    <property type="entry name" value="Spore_YunB"/>
    <property type="match status" value="1"/>
</dbReference>